<keyword evidence="2" id="KW-1133">Transmembrane helix</keyword>
<feature type="transmembrane region" description="Helical" evidence="2">
    <location>
        <begin position="21"/>
        <end position="42"/>
    </location>
</feature>
<accession>A0AAP0R8I8</accession>
<evidence type="ECO:0000256" key="2">
    <source>
        <dbReference type="SAM" id="Phobius"/>
    </source>
</evidence>
<protein>
    <recommendedName>
        <fullName evidence="5">Cystinosin</fullName>
    </recommendedName>
</protein>
<evidence type="ECO:0000313" key="4">
    <source>
        <dbReference type="Proteomes" id="UP001415857"/>
    </source>
</evidence>
<feature type="compositionally biased region" description="Basic and acidic residues" evidence="1">
    <location>
        <begin position="90"/>
        <end position="99"/>
    </location>
</feature>
<name>A0AAP0R8I8_LIQFO</name>
<dbReference type="PANTHER" id="PTHR13131:SF5">
    <property type="entry name" value="CYSTINOSIN"/>
    <property type="match status" value="1"/>
</dbReference>
<dbReference type="AlphaFoldDB" id="A0AAP0R8I8"/>
<feature type="region of interest" description="Disordered" evidence="1">
    <location>
        <begin position="58"/>
        <end position="99"/>
    </location>
</feature>
<dbReference type="Proteomes" id="UP001415857">
    <property type="component" value="Unassembled WGS sequence"/>
</dbReference>
<reference evidence="3 4" key="1">
    <citation type="journal article" date="2024" name="Plant J.">
        <title>Genome sequences and population genomics reveal climatic adaptation and genomic divergence between two closely related sweetgum species.</title>
        <authorList>
            <person name="Xu W.Q."/>
            <person name="Ren C.Q."/>
            <person name="Zhang X.Y."/>
            <person name="Comes H.P."/>
            <person name="Liu X.H."/>
            <person name="Li Y.G."/>
            <person name="Kettle C.J."/>
            <person name="Jalonen R."/>
            <person name="Gaisberger H."/>
            <person name="Ma Y.Z."/>
            <person name="Qiu Y.X."/>
        </authorList>
    </citation>
    <scope>NUCLEOTIDE SEQUENCE [LARGE SCALE GENOMIC DNA]</scope>
    <source>
        <strain evidence="3">Hangzhou</strain>
    </source>
</reference>
<evidence type="ECO:0008006" key="5">
    <source>
        <dbReference type="Google" id="ProtNLM"/>
    </source>
</evidence>
<organism evidence="3 4">
    <name type="scientific">Liquidambar formosana</name>
    <name type="common">Formosan gum</name>
    <dbReference type="NCBI Taxonomy" id="63359"/>
    <lineage>
        <taxon>Eukaryota</taxon>
        <taxon>Viridiplantae</taxon>
        <taxon>Streptophyta</taxon>
        <taxon>Embryophyta</taxon>
        <taxon>Tracheophyta</taxon>
        <taxon>Spermatophyta</taxon>
        <taxon>Magnoliopsida</taxon>
        <taxon>eudicotyledons</taxon>
        <taxon>Gunneridae</taxon>
        <taxon>Pentapetalae</taxon>
        <taxon>Saxifragales</taxon>
        <taxon>Altingiaceae</taxon>
        <taxon>Liquidambar</taxon>
    </lineage>
</organism>
<gene>
    <name evidence="3" type="ORF">L1049_002938</name>
</gene>
<keyword evidence="2" id="KW-0812">Transmembrane</keyword>
<evidence type="ECO:0000256" key="1">
    <source>
        <dbReference type="SAM" id="MobiDB-lite"/>
    </source>
</evidence>
<dbReference type="InterPro" id="IPR005282">
    <property type="entry name" value="LC_transporter"/>
</dbReference>
<dbReference type="GO" id="GO:0015184">
    <property type="term" value="F:L-cystine transmembrane transporter activity"/>
    <property type="evidence" value="ECO:0007669"/>
    <property type="project" value="TreeGrafter"/>
</dbReference>
<keyword evidence="4" id="KW-1185">Reference proteome</keyword>
<comment type="caution">
    <text evidence="3">The sequence shown here is derived from an EMBL/GenBank/DDBJ whole genome shotgun (WGS) entry which is preliminary data.</text>
</comment>
<dbReference type="PANTHER" id="PTHR13131">
    <property type="entry name" value="CYSTINOSIN"/>
    <property type="match status" value="1"/>
</dbReference>
<dbReference type="GO" id="GO:0005774">
    <property type="term" value="C:vacuolar membrane"/>
    <property type="evidence" value="ECO:0007669"/>
    <property type="project" value="TreeGrafter"/>
</dbReference>
<evidence type="ECO:0000313" key="3">
    <source>
        <dbReference type="EMBL" id="KAK9272564.1"/>
    </source>
</evidence>
<proteinExistence type="predicted"/>
<keyword evidence="2" id="KW-0472">Membrane</keyword>
<dbReference type="EMBL" id="JBBPBK010000013">
    <property type="protein sequence ID" value="KAK9272564.1"/>
    <property type="molecule type" value="Genomic_DNA"/>
</dbReference>
<sequence>MLVQSIDQDSLVNLYGNIGKILLSLVSMSFDIIFICQHYVLYPATRVAISPKFDGESVEPLVKSPNHPQTEKGAISSKLEGESVEPLIKSPDHPQSENV</sequence>